<comment type="caution">
    <text evidence="2">The sequence shown here is derived from an EMBL/GenBank/DDBJ whole genome shotgun (WGS) entry which is preliminary data.</text>
</comment>
<dbReference type="Pfam" id="PF05670">
    <property type="entry name" value="NFACT-R_1"/>
    <property type="match status" value="1"/>
</dbReference>
<dbReference type="InterPro" id="IPR008532">
    <property type="entry name" value="NFACT_RNA-bd"/>
</dbReference>
<dbReference type="PANTHER" id="PTHR15239">
    <property type="entry name" value="NUCLEAR EXPORT MEDIATOR FACTOR NEMF"/>
    <property type="match status" value="1"/>
</dbReference>
<dbReference type="AlphaFoldDB" id="A0A7C1FKP8"/>
<dbReference type="GO" id="GO:0043023">
    <property type="term" value="F:ribosomal large subunit binding"/>
    <property type="evidence" value="ECO:0007669"/>
    <property type="project" value="TreeGrafter"/>
</dbReference>
<evidence type="ECO:0000259" key="1">
    <source>
        <dbReference type="Pfam" id="PF05670"/>
    </source>
</evidence>
<dbReference type="Gene3D" id="2.30.310.10">
    <property type="entry name" value="ibrinogen binding protein from staphylococcus aureus domain"/>
    <property type="match status" value="1"/>
</dbReference>
<feature type="domain" description="NFACT RNA-binding" evidence="1">
    <location>
        <begin position="458"/>
        <end position="555"/>
    </location>
</feature>
<accession>A0A7C1FKP8</accession>
<protein>
    <submittedName>
        <fullName evidence="2">Fibronectin/fibrinogen-binding protein</fullName>
    </submittedName>
</protein>
<name>A0A7C1FKP8_9CHLR</name>
<reference evidence="2" key="1">
    <citation type="journal article" date="2020" name="mSystems">
        <title>Genome- and Community-Level Interaction Insights into Carbon Utilization and Element Cycling Functions of Hydrothermarchaeota in Hydrothermal Sediment.</title>
        <authorList>
            <person name="Zhou Z."/>
            <person name="Liu Y."/>
            <person name="Xu W."/>
            <person name="Pan J."/>
            <person name="Luo Z.H."/>
            <person name="Li M."/>
        </authorList>
    </citation>
    <scope>NUCLEOTIDE SEQUENCE [LARGE SCALE GENOMIC DNA]</scope>
    <source>
        <strain evidence="2">SpSt-289</strain>
    </source>
</reference>
<dbReference type="GO" id="GO:1990112">
    <property type="term" value="C:RQC complex"/>
    <property type="evidence" value="ECO:0007669"/>
    <property type="project" value="TreeGrafter"/>
</dbReference>
<evidence type="ECO:0000313" key="2">
    <source>
        <dbReference type="EMBL" id="HDX31473.1"/>
    </source>
</evidence>
<dbReference type="Pfam" id="PF05833">
    <property type="entry name" value="NFACT_N"/>
    <property type="match status" value="1"/>
</dbReference>
<organism evidence="2">
    <name type="scientific">Caldilinea aerophila</name>
    <dbReference type="NCBI Taxonomy" id="133453"/>
    <lineage>
        <taxon>Bacteria</taxon>
        <taxon>Bacillati</taxon>
        <taxon>Chloroflexota</taxon>
        <taxon>Caldilineae</taxon>
        <taxon>Caldilineales</taxon>
        <taxon>Caldilineaceae</taxon>
        <taxon>Caldilinea</taxon>
    </lineage>
</organism>
<dbReference type="GO" id="GO:0000049">
    <property type="term" value="F:tRNA binding"/>
    <property type="evidence" value="ECO:0007669"/>
    <property type="project" value="TreeGrafter"/>
</dbReference>
<dbReference type="GO" id="GO:0072344">
    <property type="term" value="P:rescue of stalled ribosome"/>
    <property type="evidence" value="ECO:0007669"/>
    <property type="project" value="TreeGrafter"/>
</dbReference>
<gene>
    <name evidence="2" type="ORF">ENQ20_08250</name>
</gene>
<dbReference type="EMBL" id="DSMG01000084">
    <property type="protein sequence ID" value="HDX31473.1"/>
    <property type="molecule type" value="Genomic_DNA"/>
</dbReference>
<proteinExistence type="predicted"/>
<sequence>MHFDALTLACVVAELKRTLCPGRIQQVVLVDTHMLGFEVYAGGARHPLLIALHPDGARVHTVSYKLRRGVDGETPLLLLLRKYARGALLSDVVQPAPVERVLHLHLDHPEHGATTLIVELIGRQPNAVLVGPAGRILETLRRVRAQEGARALLPGHVYAPPPVPAKLPPLDDGAEDYYARLTRLLDQPGPLWKALVANIAGLSPTAAREIAFRVTGSAEAGCEGASVIALVQALQELWAPLRTGNWQPGLIEDEGQIVGFAPYPVHFRGRFLPQPSMSEALERFFARPTATRSSDPYAALRGHVLAQVKRVQAQVERRLAALAGDEPAPGEAEQLRTQANWLLALSGQVAPGQTLLEVDTGAETLQIPLDPQLPPVEQAQRLFKRAAKLERAAQMIPQRRAQLLADLDLLAQLKLDAERATNQPELAAVLDELHRAGLLPSSKTRTPKAAPAVGGPLRFRTRRGVEIVVGRNVRQNEEVTFKLARPSDLWLHVRGAPGAHVVVRTAAKAAEEQDVLAAAQLAAFYSSQRGENKVDVIVTERRWVSRAPGGHTGQVVVARERVVRVPAVEPEDVTAI</sequence>
<dbReference type="PANTHER" id="PTHR15239:SF6">
    <property type="entry name" value="RIBOSOME QUALITY CONTROL COMPLEX SUBUNIT NEMF"/>
    <property type="match status" value="1"/>
</dbReference>
<dbReference type="InterPro" id="IPR051608">
    <property type="entry name" value="RQC_Subunit_NEMF"/>
</dbReference>